<evidence type="ECO:0000256" key="6">
    <source>
        <dbReference type="ARBA" id="ARBA00023136"/>
    </source>
</evidence>
<evidence type="ECO:0000313" key="11">
    <source>
        <dbReference type="EMBL" id="MCQ8128197.1"/>
    </source>
</evidence>
<evidence type="ECO:0000256" key="1">
    <source>
        <dbReference type="ARBA" id="ARBA00004651"/>
    </source>
</evidence>
<evidence type="ECO:0000256" key="3">
    <source>
        <dbReference type="ARBA" id="ARBA00022692"/>
    </source>
</evidence>
<keyword evidence="2" id="KW-1003">Cell membrane</keyword>
<keyword evidence="11" id="KW-0966">Cell projection</keyword>
<name>A0ABT1U2Y3_9GAMM</name>
<keyword evidence="11" id="KW-0282">Flagellum</keyword>
<feature type="domain" description="MotA/TolQ/ExbB proton channel" evidence="9">
    <location>
        <begin position="101"/>
        <end position="220"/>
    </location>
</feature>
<accession>A0ABT1U2Y3</accession>
<keyword evidence="5 8" id="KW-1133">Transmembrane helix</keyword>
<evidence type="ECO:0000259" key="10">
    <source>
        <dbReference type="Pfam" id="PF20560"/>
    </source>
</evidence>
<protein>
    <submittedName>
        <fullName evidence="11">Flagellar motor protein</fullName>
    </submittedName>
</protein>
<evidence type="ECO:0000256" key="7">
    <source>
        <dbReference type="RuleBase" id="RU004057"/>
    </source>
</evidence>
<organism evidence="11 12">
    <name type="scientific">Methylomonas rivi</name>
    <dbReference type="NCBI Taxonomy" id="2952226"/>
    <lineage>
        <taxon>Bacteria</taxon>
        <taxon>Pseudomonadati</taxon>
        <taxon>Pseudomonadota</taxon>
        <taxon>Gammaproteobacteria</taxon>
        <taxon>Methylococcales</taxon>
        <taxon>Methylococcaceae</taxon>
        <taxon>Methylomonas</taxon>
    </lineage>
</organism>
<keyword evidence="7" id="KW-0813">Transport</keyword>
<feature type="transmembrane region" description="Helical" evidence="8">
    <location>
        <begin position="145"/>
        <end position="169"/>
    </location>
</feature>
<evidence type="ECO:0000256" key="8">
    <source>
        <dbReference type="SAM" id="Phobius"/>
    </source>
</evidence>
<keyword evidence="4" id="KW-0283">Flagellar rotation</keyword>
<dbReference type="InterPro" id="IPR047055">
    <property type="entry name" value="MotA-like"/>
</dbReference>
<dbReference type="Proteomes" id="UP001524586">
    <property type="component" value="Unassembled WGS sequence"/>
</dbReference>
<comment type="subcellular location">
    <subcellularLocation>
        <location evidence="1">Cell membrane</location>
        <topology evidence="1">Multi-pass membrane protein</topology>
    </subcellularLocation>
    <subcellularLocation>
        <location evidence="7">Membrane</location>
        <topology evidence="7">Multi-pass membrane protein</topology>
    </subcellularLocation>
</comment>
<keyword evidence="12" id="KW-1185">Reference proteome</keyword>
<feature type="transmembrane region" description="Helical" evidence="8">
    <location>
        <begin position="31"/>
        <end position="51"/>
    </location>
</feature>
<feature type="transmembrane region" description="Helical" evidence="8">
    <location>
        <begin position="181"/>
        <end position="203"/>
    </location>
</feature>
<keyword evidence="3 8" id="KW-0812">Transmembrane</keyword>
<feature type="transmembrane region" description="Helical" evidence="8">
    <location>
        <begin position="7"/>
        <end position="25"/>
    </location>
</feature>
<evidence type="ECO:0000313" key="12">
    <source>
        <dbReference type="Proteomes" id="UP001524586"/>
    </source>
</evidence>
<keyword evidence="7" id="KW-0653">Protein transport</keyword>
<evidence type="ECO:0000256" key="2">
    <source>
        <dbReference type="ARBA" id="ARBA00022475"/>
    </source>
</evidence>
<dbReference type="InterPro" id="IPR002898">
    <property type="entry name" value="MotA_ExbB_proton_chnl"/>
</dbReference>
<evidence type="ECO:0000256" key="5">
    <source>
        <dbReference type="ARBA" id="ARBA00022989"/>
    </source>
</evidence>
<dbReference type="PANTHER" id="PTHR30433">
    <property type="entry name" value="CHEMOTAXIS PROTEIN MOTA"/>
    <property type="match status" value="1"/>
</dbReference>
<keyword evidence="6 8" id="KW-0472">Membrane</keyword>
<dbReference type="InterPro" id="IPR046786">
    <property type="entry name" value="MotA_N"/>
</dbReference>
<dbReference type="Pfam" id="PF01618">
    <property type="entry name" value="MotA_ExbB"/>
    <property type="match status" value="1"/>
</dbReference>
<feature type="domain" description="Motility protein A N-terminal" evidence="10">
    <location>
        <begin position="6"/>
        <end position="83"/>
    </location>
</feature>
<comment type="caution">
    <text evidence="11">The sequence shown here is derived from an EMBL/GenBank/DDBJ whole genome shotgun (WGS) entry which is preliminary data.</text>
</comment>
<comment type="similarity">
    <text evidence="7">Belongs to the exbB/tolQ family.</text>
</comment>
<proteinExistence type="inferred from homology"/>
<keyword evidence="11" id="KW-0969">Cilium</keyword>
<dbReference type="RefSeq" id="WP_256614572.1">
    <property type="nucleotide sequence ID" value="NZ_JANIBK010000025.1"/>
</dbReference>
<evidence type="ECO:0000256" key="4">
    <source>
        <dbReference type="ARBA" id="ARBA00022779"/>
    </source>
</evidence>
<dbReference type="NCBIfam" id="NF006583">
    <property type="entry name" value="PRK09109.1"/>
    <property type="match status" value="1"/>
</dbReference>
<dbReference type="EMBL" id="JANIBK010000025">
    <property type="protein sequence ID" value="MCQ8128197.1"/>
    <property type="molecule type" value="Genomic_DNA"/>
</dbReference>
<sequence>MDILSIIGVLVGFSSIIGGNLMAGGELDSLINFHAFVIVVGGTLGATLLQFPPKVFWRGLQISAWILVPEKLQMSKQIDKIVHWSSMARKEGLLGLETVIDNEKDGFAKKGLQLLVDGNEPEVIRDCLEVELATKEHLDMQAAKVFDAMGGYSPTIGIIGAVIGLIHVMQNLAKPELLGSGIATAFVATIYGVGLANLLFIPIANKLKAHIFRASQAREMVIEGISSIAEGENPRNIELKLSGFLLEK</sequence>
<evidence type="ECO:0000259" key="9">
    <source>
        <dbReference type="Pfam" id="PF01618"/>
    </source>
</evidence>
<reference evidence="11 12" key="1">
    <citation type="submission" date="2022-07" db="EMBL/GenBank/DDBJ databases">
        <title>Methylomonas rivi sp. nov., Methylomonas rosea sp. nov., Methylomonas aureus sp. nov. and Methylomonas subterranea sp. nov., four novel methanotrophs isolated from a freshwater creek and the deep terrestrial subsurface.</title>
        <authorList>
            <person name="Abin C."/>
            <person name="Sankaranarayanan K."/>
            <person name="Garner C."/>
            <person name="Sindelar R."/>
            <person name="Kotary K."/>
            <person name="Garner R."/>
            <person name="Barclay S."/>
            <person name="Lawson P."/>
            <person name="Krumholz L."/>
        </authorList>
    </citation>
    <scope>NUCLEOTIDE SEQUENCE [LARGE SCALE GENOMIC DNA]</scope>
    <source>
        <strain evidence="11 12">WSC-6</strain>
    </source>
</reference>
<dbReference type="Pfam" id="PF20560">
    <property type="entry name" value="MotA_N"/>
    <property type="match status" value="1"/>
</dbReference>
<dbReference type="PANTHER" id="PTHR30433:SF3">
    <property type="entry name" value="MOTILITY PROTEIN A"/>
    <property type="match status" value="1"/>
</dbReference>
<gene>
    <name evidence="11" type="ORF">NP596_06970</name>
</gene>